<dbReference type="OrthoDB" id="184983at2"/>
<organism evidence="2 3">
    <name type="scientific">Arcobacter nitrofigilis (strain ATCC 33309 / DSM 7299 / CCUG 15893 / LMG 7604 / NCTC 12251 / CI)</name>
    <name type="common">Campylobacter nitrofigilis</name>
    <dbReference type="NCBI Taxonomy" id="572480"/>
    <lineage>
        <taxon>Bacteria</taxon>
        <taxon>Pseudomonadati</taxon>
        <taxon>Campylobacterota</taxon>
        <taxon>Epsilonproteobacteria</taxon>
        <taxon>Campylobacterales</taxon>
        <taxon>Arcobacteraceae</taxon>
        <taxon>Arcobacter</taxon>
    </lineage>
</organism>
<dbReference type="AlphaFoldDB" id="D5V0G3"/>
<name>D5V0G3_ARCNC</name>
<dbReference type="InterPro" id="IPR005135">
    <property type="entry name" value="Endo/exonuclease/phosphatase"/>
</dbReference>
<keyword evidence="3" id="KW-1185">Reference proteome</keyword>
<dbReference type="GO" id="GO:0004527">
    <property type="term" value="F:exonuclease activity"/>
    <property type="evidence" value="ECO:0007669"/>
    <property type="project" value="UniProtKB-KW"/>
</dbReference>
<keyword evidence="2" id="KW-0540">Nuclease</keyword>
<feature type="domain" description="Endonuclease/exonuclease/phosphatase" evidence="1">
    <location>
        <begin position="22"/>
        <end position="199"/>
    </location>
</feature>
<proteinExistence type="predicted"/>
<dbReference type="GO" id="GO:0004519">
    <property type="term" value="F:endonuclease activity"/>
    <property type="evidence" value="ECO:0007669"/>
    <property type="project" value="UniProtKB-KW"/>
</dbReference>
<dbReference type="HOGENOM" id="CLU_529881_0_0_7"/>
<dbReference type="STRING" id="572480.Arnit_2121"/>
<dbReference type="Gene3D" id="3.60.10.10">
    <property type="entry name" value="Endonuclease/exonuclease/phosphatase"/>
    <property type="match status" value="1"/>
</dbReference>
<dbReference type="eggNOG" id="COG2374">
    <property type="taxonomic scope" value="Bacteria"/>
</dbReference>
<evidence type="ECO:0000313" key="3">
    <source>
        <dbReference type="Proteomes" id="UP000000939"/>
    </source>
</evidence>
<protein>
    <submittedName>
        <fullName evidence="2">Endonuclease/exonuclease/phosphatase</fullName>
    </submittedName>
</protein>
<keyword evidence="2" id="KW-0378">Hydrolase</keyword>
<keyword evidence="2" id="KW-0255">Endonuclease</keyword>
<dbReference type="Pfam" id="PF19580">
    <property type="entry name" value="Exo_endo_phos_3"/>
    <property type="match status" value="1"/>
</dbReference>
<dbReference type="PANTHER" id="PTHR42834:SF1">
    <property type="entry name" value="ENDONUCLEASE_EXONUCLEASE_PHOSPHATASE FAMILY PROTEIN (AFU_ORTHOLOGUE AFUA_3G09210)"/>
    <property type="match status" value="1"/>
</dbReference>
<dbReference type="EMBL" id="CP001999">
    <property type="protein sequence ID" value="ADG93775.1"/>
    <property type="molecule type" value="Genomic_DNA"/>
</dbReference>
<accession>D5V0G3</accession>
<keyword evidence="2" id="KW-0269">Exonuclease</keyword>
<reference evidence="2 3" key="1">
    <citation type="journal article" date="2010" name="Stand. Genomic Sci.">
        <title>Complete genome sequence of Arcobacter nitrofigilis type strain (CI).</title>
        <authorList>
            <person name="Pati A."/>
            <person name="Gronow S."/>
            <person name="Lapidus A."/>
            <person name="Copeland A."/>
            <person name="Glavina Del Rio T."/>
            <person name="Nolan M."/>
            <person name="Lucas S."/>
            <person name="Tice H."/>
            <person name="Cheng J.F."/>
            <person name="Han C."/>
            <person name="Chertkov O."/>
            <person name="Bruce D."/>
            <person name="Tapia R."/>
            <person name="Goodwin L."/>
            <person name="Pitluck S."/>
            <person name="Liolios K."/>
            <person name="Ivanova N."/>
            <person name="Mavromatis K."/>
            <person name="Chen A."/>
            <person name="Palaniappan K."/>
            <person name="Land M."/>
            <person name="Hauser L."/>
            <person name="Chang Y.J."/>
            <person name="Jeffries C.D."/>
            <person name="Detter J.C."/>
            <person name="Rohde M."/>
            <person name="Goker M."/>
            <person name="Bristow J."/>
            <person name="Eisen J.A."/>
            <person name="Markowitz V."/>
            <person name="Hugenholtz P."/>
            <person name="Klenk H.P."/>
            <person name="Kyrpides N.C."/>
        </authorList>
    </citation>
    <scope>NUCLEOTIDE SEQUENCE [LARGE SCALE GENOMIC DNA]</scope>
    <source>
        <strain evidence="3">ATCC 33309 / DSM 7299 / CCUG 15893 / LMG 7604 / NCTC 12251 / CI</strain>
    </source>
</reference>
<dbReference type="SUPFAM" id="SSF56219">
    <property type="entry name" value="DNase I-like"/>
    <property type="match status" value="1"/>
</dbReference>
<gene>
    <name evidence="2" type="ordered locus">Arnit_2121</name>
</gene>
<evidence type="ECO:0000313" key="2">
    <source>
        <dbReference type="EMBL" id="ADG93775.1"/>
    </source>
</evidence>
<dbReference type="InterPro" id="IPR036691">
    <property type="entry name" value="Endo/exonu/phosph_ase_sf"/>
</dbReference>
<dbReference type="Proteomes" id="UP000000939">
    <property type="component" value="Chromosome"/>
</dbReference>
<dbReference type="PANTHER" id="PTHR42834">
    <property type="entry name" value="ENDONUCLEASE/EXONUCLEASE/PHOSPHATASE FAMILY PROTEIN (AFU_ORTHOLOGUE AFUA_3G09210)"/>
    <property type="match status" value="1"/>
</dbReference>
<sequence precursor="true">MIIRTIFLIFFTYNLTLAKDFTVASYNVENFFDLKYDKTEYKEFIPNTKSNWNKTTYNTKLKHIVKVINDLDKDVIALQEVESKQAFDELAKNLPQYKYSIFKKYKTSSIGLAILSKYEISDYKLIDVKHSKVNRPILKVTLNIDNHKFIVFNNHWPSKRNEESQRVLYAQAIEEYIKNLNEDVDYVILGDLNSNYNEFETFKYSKLNNTYDLTGINDVLNTSIKGKFISKNEILKYDKKVHYNLWLELNYNQRFSYKFRGENETPDNIVLPKALFDNKNISYVNNSFQVFKPNYLIKDGKIFRWKIKNNIHQNIGYSDHLPIYATFTTDKVAKQIPAKVNLVSELYTNNNLSYPIFLSNINLVYKTQQIAIIKQKNDRAIFVYKNVAKLKYDKNYTLKINQTKRFNGLLEINDFQILDKKEDKLNKKSLYLDASKYDILENKFQNEVIYNISGLMQNNYLHYIFKNEERKIRVYAKNKELLPKNGQKITIINAHLGFYKSKPQIILYKKSDYKYAD</sequence>
<evidence type="ECO:0000259" key="1">
    <source>
        <dbReference type="Pfam" id="PF19580"/>
    </source>
</evidence>
<dbReference type="KEGG" id="ant:Arnit_2121"/>
<dbReference type="RefSeq" id="WP_013135920.1">
    <property type="nucleotide sequence ID" value="NC_014166.1"/>
</dbReference>